<gene>
    <name evidence="2" type="ORF">SteCoe_22083</name>
</gene>
<dbReference type="EMBL" id="MPUH01000536">
    <property type="protein sequence ID" value="OMJ78151.1"/>
    <property type="molecule type" value="Genomic_DNA"/>
</dbReference>
<feature type="coiled-coil region" evidence="1">
    <location>
        <begin position="601"/>
        <end position="628"/>
    </location>
</feature>
<feature type="coiled-coil region" evidence="1">
    <location>
        <begin position="375"/>
        <end position="499"/>
    </location>
</feature>
<proteinExistence type="predicted"/>
<evidence type="ECO:0000313" key="3">
    <source>
        <dbReference type="Proteomes" id="UP000187209"/>
    </source>
</evidence>
<dbReference type="OrthoDB" id="327830at2759"/>
<keyword evidence="1" id="KW-0175">Coiled coil</keyword>
<comment type="caution">
    <text evidence="2">The sequence shown here is derived from an EMBL/GenBank/DDBJ whole genome shotgun (WGS) entry which is preliminary data.</text>
</comment>
<name>A0A1R2BMZ3_9CILI</name>
<organism evidence="2 3">
    <name type="scientific">Stentor coeruleus</name>
    <dbReference type="NCBI Taxonomy" id="5963"/>
    <lineage>
        <taxon>Eukaryota</taxon>
        <taxon>Sar</taxon>
        <taxon>Alveolata</taxon>
        <taxon>Ciliophora</taxon>
        <taxon>Postciliodesmatophora</taxon>
        <taxon>Heterotrichea</taxon>
        <taxon>Heterotrichida</taxon>
        <taxon>Stentoridae</taxon>
        <taxon>Stentor</taxon>
    </lineage>
</organism>
<sequence length="690" mass="80293">MKSLTTNLITGPVEKSVRNTEIRIAAFQKEARKLSGERKIDNPDITPVRSVVNRSISPADKKNYTLQQENNDLKDLLKKVQMERDILRAWKENVLKLPGNFSEDSNIIIKELENYKKQLSTQNKVLNSKLLGLVSSTQKFLKETSAFQKCIREKEGFNSVNFYETERHKLELKLKELSEIKAENDLSPLNSPSGKILNSIDLSQFTEKFSSYETENKILKSQVREYKKSVKTLEIKCAELENFRKQAEKEKQIIERKSRVNINTPNAAKKNSVFYQKIADGVKNWAEGRFNEINEEFELKLLAIQQKLVEKENCINEVRSRFTDNLMENLNVLIAMNEKLKNSNAERSSDETFKVQIENFEYIIEQNRVYTEIKVQELNEAIELLECERNQLMKVNQVLEKESFQLKSEVGKSKELENEIKVAKTTIAELEEKNKVLSARIRHLKQKELDFDQITYEKSIMRMEISKLSEDISQKEKLIIDLQQTLKSEARQANSLMENLIFKEKATKTELELTKIENLNFKNDVCDLEEKNQKLIEQVSFLDAQIRILHPSNTNIKANESKISIKSNPISPIISESSASERIYTTPCFVNGELEEERKNSRRYLDQMSLLKDHIRELEKKLKAEQMKLGESDFMKDIIRNLIFRLPKMNSEIEGIIKNTMSMLEFSQEEIQASDTMREDVKKTQALKIS</sequence>
<keyword evidence="3" id="KW-1185">Reference proteome</keyword>
<feature type="coiled-coil region" evidence="1">
    <location>
        <begin position="63"/>
        <end position="129"/>
    </location>
</feature>
<feature type="coiled-coil region" evidence="1">
    <location>
        <begin position="216"/>
        <end position="260"/>
    </location>
</feature>
<evidence type="ECO:0000313" key="2">
    <source>
        <dbReference type="EMBL" id="OMJ78151.1"/>
    </source>
</evidence>
<evidence type="ECO:0000256" key="1">
    <source>
        <dbReference type="SAM" id="Coils"/>
    </source>
</evidence>
<dbReference type="Proteomes" id="UP000187209">
    <property type="component" value="Unassembled WGS sequence"/>
</dbReference>
<reference evidence="2 3" key="1">
    <citation type="submission" date="2016-11" db="EMBL/GenBank/DDBJ databases">
        <title>The macronuclear genome of Stentor coeruleus: a giant cell with tiny introns.</title>
        <authorList>
            <person name="Slabodnick M."/>
            <person name="Ruby J.G."/>
            <person name="Reiff S.B."/>
            <person name="Swart E.C."/>
            <person name="Gosai S."/>
            <person name="Prabakaran S."/>
            <person name="Witkowska E."/>
            <person name="Larue G.E."/>
            <person name="Fisher S."/>
            <person name="Freeman R.M."/>
            <person name="Gunawardena J."/>
            <person name="Chu W."/>
            <person name="Stover N.A."/>
            <person name="Gregory B.D."/>
            <person name="Nowacki M."/>
            <person name="Derisi J."/>
            <person name="Roy S.W."/>
            <person name="Marshall W.F."/>
            <person name="Sood P."/>
        </authorList>
    </citation>
    <scope>NUCLEOTIDE SEQUENCE [LARGE SCALE GENOMIC DNA]</scope>
    <source>
        <strain evidence="2">WM001</strain>
    </source>
</reference>
<accession>A0A1R2BMZ3</accession>
<dbReference type="AlphaFoldDB" id="A0A1R2BMZ3"/>
<protein>
    <submittedName>
        <fullName evidence="2">Uncharacterized protein</fullName>
    </submittedName>
</protein>